<dbReference type="EMBL" id="JYDP01000046">
    <property type="protein sequence ID" value="KRZ11815.1"/>
    <property type="molecule type" value="Genomic_DNA"/>
</dbReference>
<dbReference type="Proteomes" id="UP000055024">
    <property type="component" value="Unassembled WGS sequence"/>
</dbReference>
<organism evidence="1 2">
    <name type="scientific">Trichinella zimbabwensis</name>
    <dbReference type="NCBI Taxonomy" id="268475"/>
    <lineage>
        <taxon>Eukaryota</taxon>
        <taxon>Metazoa</taxon>
        <taxon>Ecdysozoa</taxon>
        <taxon>Nematoda</taxon>
        <taxon>Enoplea</taxon>
        <taxon>Dorylaimia</taxon>
        <taxon>Trichinellida</taxon>
        <taxon>Trichinellidae</taxon>
        <taxon>Trichinella</taxon>
    </lineage>
</organism>
<dbReference type="InterPro" id="IPR006150">
    <property type="entry name" value="Cys_repeat_1"/>
</dbReference>
<dbReference type="InterPro" id="IPR053014">
    <property type="entry name" value="Cuticle_assoc_divergent"/>
</dbReference>
<dbReference type="PANTHER" id="PTHR46339">
    <property type="entry name" value="PROTEIN CBG15282-RELATED"/>
    <property type="match status" value="1"/>
</dbReference>
<accession>A0A0V1HMX9</accession>
<dbReference type="InterPro" id="IPR028150">
    <property type="entry name" value="Lustrin_cystein"/>
</dbReference>
<evidence type="ECO:0000313" key="1">
    <source>
        <dbReference type="EMBL" id="KRZ11815.1"/>
    </source>
</evidence>
<dbReference type="OrthoDB" id="5776602at2759"/>
<comment type="caution">
    <text evidence="1">The sequence shown here is derived from an EMBL/GenBank/DDBJ whole genome shotgun (WGS) entry which is preliminary data.</text>
</comment>
<evidence type="ECO:0000313" key="2">
    <source>
        <dbReference type="Proteomes" id="UP000055024"/>
    </source>
</evidence>
<proteinExistence type="predicted"/>
<gene>
    <name evidence="1" type="primary">ZC84.1</name>
    <name evidence="1" type="ORF">T11_14980</name>
</gene>
<keyword evidence="2" id="KW-1185">Reference proteome</keyword>
<dbReference type="SMART" id="SM00289">
    <property type="entry name" value="WR1"/>
    <property type="match status" value="27"/>
</dbReference>
<protein>
    <submittedName>
        <fullName evidence="1">Uncharacterized protein</fullName>
    </submittedName>
</protein>
<dbReference type="PANTHER" id="PTHR46339:SF15">
    <property type="entry name" value="CC DOMAIN-CONTAINING PROTEIN"/>
    <property type="match status" value="1"/>
</dbReference>
<dbReference type="Pfam" id="PF14625">
    <property type="entry name" value="Lustrin_cystein"/>
    <property type="match status" value="20"/>
</dbReference>
<name>A0A0V1HMX9_9BILA</name>
<reference evidence="1 2" key="1">
    <citation type="submission" date="2015-01" db="EMBL/GenBank/DDBJ databases">
        <title>Evolution of Trichinella species and genotypes.</title>
        <authorList>
            <person name="Korhonen P.K."/>
            <person name="Edoardo P."/>
            <person name="Giuseppe L.R."/>
            <person name="Gasser R.B."/>
        </authorList>
    </citation>
    <scope>NUCLEOTIDE SEQUENCE [LARGE SCALE GENOMIC DNA]</scope>
    <source>
        <strain evidence="1">ISS1029</strain>
    </source>
</reference>
<sequence length="1452" mass="155227">MDLPVTCPIDTMPHLVNGRAQECVPGIVKSCPKDYICYYDSVDDRYICCGRSPGYCNLGKSSLLARIENQKQCTTDADCVSPLTCQAGACCIAGERIEPPPNGCPWGTRPLIDQHKQLVRCVPGLSDSCPEDTICYFDNVENSHRCCGKDPGEGCPSGSKPFKLNNQLVKCIPGDPSHQCPGKSICHWSYLTDRFQCCQQDNAGFDKGCPNNMHPLYGDGDLPRLCQKNKLGQCPPLSSCHFNFWIAAYQCCQHDVDEKLTMSTVRSQKSLEWSRCLQSSGRFLPLVFSLPYFYWLCSRLSTNLGRCPLNQVAFVDPVTGSQRTCSTIQPFECPAEYSCHAQLDTTLGLCCGPAGQCPHGMTHADSTPVSCSPTAGVQTCPQSSTCMKAIGGTSNQYLCCKIAFPTGSIQCPTGFTLEDGMVKECTPTYSSCKLTSSCLAVPGRPGVHVCCQLTSSFQNLQCPAFFQLPQGRVITCNPSAPMCPSPSICMESPGTVQRIYLCCEAVQQISTFNHCPTGFMLEDGQVKECKPAAVACRSGSYCLVSVLNPAVHVCCTPATSAEQCPANLRLQSGIAVSCMPGVVGTCIPGAYCLLSTSGKGTFLCCVGQAHFTCPVDWRLESGMIKACNPTDVATCAVGSSCLPTPMHPDVRICCKRSIPVLNRLHCPQQLSAYLIAGKHVLCTDNALVCPIGTACLATMEDPMSRICCYTIALTCLSPGRPYLIGSEPMHCDPSAGAACPSGFVCQAAANAPNIHICCSSVTYACPKDGKPYTLAGTVVQCSPTTPGSCPLKYKCVAAVNAPTVRICCPISITVHQCPARFEPVLTAFGLNVFCDRTGAGCPSQSQCLPSVGDPLVGICCRPSTGDAFCPPGTSPLYLNGQPQFCLGPESSCPSPGYRCVASPFLIGQFICCSDGTPSLHEQCASGRPAYRQSVNVPFYCDPTLRQCPAEYDCEPSTKPHLFLCCLRQAWACQSGRIPYPTREQPQMCSMNAPSTCPAGTACEPSTIPSQYICCQIDHLPNCPKGWVAYLQDGKSPMLCSSPSDKSCLAGYMCLASDKHGIFICCKGSAALGCLSGVSPYLLPSGQPQICTAQNPQCPNGYSCQASTLPNMQICCATSKVPCPDGSEPWEQNGLLYICGMNRPCPAGYGCVQSHAGSGQMICCRQVGQDVCGPGQQPYKREGVPQHCDIHSPACPSGYNCQRGQSEVNIYYCCQAAMCATGSTLLNTDGQPRYCNPSYSTCPSGAFCQESVNLRGNYICCMPSGGVLHLCQCIGRITYFDAGTPKLCTSSAACPVGYECSSMTTTGQSVCCSSQVKPTNGNLCPQGDPYKDPITKQYHYCSRTNYACPPGFVCNQMTHIGSTGEQYICCSAKATCQPGWLPHINRLTNQPLRCSPTELNPCGAPGLPYKCQQSTVPGEYICCIESKIAMSLGKSAEITSNLIPLFSNQTVTK</sequence>